<protein>
    <submittedName>
        <fullName evidence="1">Uncharacterized protein</fullName>
    </submittedName>
</protein>
<reference evidence="1" key="1">
    <citation type="submission" date="2023-03" db="EMBL/GenBank/DDBJ databases">
        <title>Massive genome expansion in bonnet fungi (Mycena s.s.) driven by repeated elements and novel gene families across ecological guilds.</title>
        <authorList>
            <consortium name="Lawrence Berkeley National Laboratory"/>
            <person name="Harder C.B."/>
            <person name="Miyauchi S."/>
            <person name="Viragh M."/>
            <person name="Kuo A."/>
            <person name="Thoen E."/>
            <person name="Andreopoulos B."/>
            <person name="Lu D."/>
            <person name="Skrede I."/>
            <person name="Drula E."/>
            <person name="Henrissat B."/>
            <person name="Morin E."/>
            <person name="Kohler A."/>
            <person name="Barry K."/>
            <person name="LaButti K."/>
            <person name="Morin E."/>
            <person name="Salamov A."/>
            <person name="Lipzen A."/>
            <person name="Mereny Z."/>
            <person name="Hegedus B."/>
            <person name="Baldrian P."/>
            <person name="Stursova M."/>
            <person name="Weitz H."/>
            <person name="Taylor A."/>
            <person name="Grigoriev I.V."/>
            <person name="Nagy L.G."/>
            <person name="Martin F."/>
            <person name="Kauserud H."/>
        </authorList>
    </citation>
    <scope>NUCLEOTIDE SEQUENCE</scope>
    <source>
        <strain evidence="1">CBHHK182m</strain>
    </source>
</reference>
<proteinExistence type="predicted"/>
<keyword evidence="2" id="KW-1185">Reference proteome</keyword>
<dbReference type="Proteomes" id="UP001215598">
    <property type="component" value="Unassembled WGS sequence"/>
</dbReference>
<comment type="caution">
    <text evidence="1">The sequence shown here is derived from an EMBL/GenBank/DDBJ whole genome shotgun (WGS) entry which is preliminary data.</text>
</comment>
<accession>A0AAD7J872</accession>
<organism evidence="1 2">
    <name type="scientific">Mycena metata</name>
    <dbReference type="NCBI Taxonomy" id="1033252"/>
    <lineage>
        <taxon>Eukaryota</taxon>
        <taxon>Fungi</taxon>
        <taxon>Dikarya</taxon>
        <taxon>Basidiomycota</taxon>
        <taxon>Agaricomycotina</taxon>
        <taxon>Agaricomycetes</taxon>
        <taxon>Agaricomycetidae</taxon>
        <taxon>Agaricales</taxon>
        <taxon>Marasmiineae</taxon>
        <taxon>Mycenaceae</taxon>
        <taxon>Mycena</taxon>
    </lineage>
</organism>
<dbReference type="AlphaFoldDB" id="A0AAD7J872"/>
<evidence type="ECO:0000313" key="1">
    <source>
        <dbReference type="EMBL" id="KAJ7759211.1"/>
    </source>
</evidence>
<evidence type="ECO:0000313" key="2">
    <source>
        <dbReference type="Proteomes" id="UP001215598"/>
    </source>
</evidence>
<sequence>MSKELPLKVRVDIRDLWDSPNSSVTESMNSLKSTLGHNIAPRVEWPILWAEVKEKFSDNTVFVPTVVRYAIGWYERLIGRLENEVYEEWTEQFLNLLVEAGKSKGAVTLHIEPTAKITVPITKWNAKLSTFQLCVPNAEPVSQSRLDSSFDKCFENLFNSNGKDEDWADVIVNAPHVVKAPAAGSFSEPQVQSVTRLPTLDALARPNELFTGSGPYVLIVDERGPVIVVQCSHEPSLELVSAYLKKWAKPNMNDSLKRPILKVELCESEYFYGVFDTIVIERTMARNNNGPPINPTLLLAFIEGVLGYTLTNTTSTGGCRTYTSTTLLK</sequence>
<gene>
    <name evidence="1" type="ORF">B0H16DRAFT_632359</name>
</gene>
<name>A0AAD7J872_9AGAR</name>
<dbReference type="EMBL" id="JARKIB010000040">
    <property type="protein sequence ID" value="KAJ7759211.1"/>
    <property type="molecule type" value="Genomic_DNA"/>
</dbReference>